<evidence type="ECO:0000259" key="2">
    <source>
        <dbReference type="Pfam" id="PF00753"/>
    </source>
</evidence>
<dbReference type="SUPFAM" id="SSF56281">
    <property type="entry name" value="Metallo-hydrolase/oxidoreductase"/>
    <property type="match status" value="1"/>
</dbReference>
<dbReference type="InterPro" id="IPR036866">
    <property type="entry name" value="RibonucZ/Hydroxyglut_hydro"/>
</dbReference>
<dbReference type="Gene3D" id="3.60.15.10">
    <property type="entry name" value="Ribonuclease Z/Hydroxyacylglutathione hydrolase-like"/>
    <property type="match status" value="1"/>
</dbReference>
<organism evidence="3 4">
    <name type="scientific">Eiseniibacteriota bacterium</name>
    <dbReference type="NCBI Taxonomy" id="2212470"/>
    <lineage>
        <taxon>Bacteria</taxon>
        <taxon>Candidatus Eiseniibacteriota</taxon>
    </lineage>
</organism>
<evidence type="ECO:0000313" key="3">
    <source>
        <dbReference type="EMBL" id="MCA9727331.1"/>
    </source>
</evidence>
<feature type="domain" description="Metallo-beta-lactamase" evidence="2">
    <location>
        <begin position="55"/>
        <end position="112"/>
    </location>
</feature>
<keyword evidence="1" id="KW-0732">Signal</keyword>
<dbReference type="Proteomes" id="UP000697710">
    <property type="component" value="Unassembled WGS sequence"/>
</dbReference>
<feature type="non-terminal residue" evidence="3">
    <location>
        <position position="151"/>
    </location>
</feature>
<dbReference type="InterPro" id="IPR001279">
    <property type="entry name" value="Metallo-B-lactamas"/>
</dbReference>
<feature type="chain" id="PRO_5037535143" evidence="1">
    <location>
        <begin position="24"/>
        <end position="151"/>
    </location>
</feature>
<evidence type="ECO:0000256" key="1">
    <source>
        <dbReference type="SAM" id="SignalP"/>
    </source>
</evidence>
<sequence length="151" mass="16033">MTLRSSLGTAVVALSILTGAASAQDFSAVQIATTRVAPGIYRLAGEGGNIGLCIGPDGALLIDDQYAELSEKIQAAVKEVTDQPIRYVVNTHCHGDHTGGNEKLRKLGSLVVAQDNARRRMTESLVNEVFRVELPPPPPGNLPLLTFNDTV</sequence>
<reference evidence="3" key="1">
    <citation type="submission" date="2020-04" db="EMBL/GenBank/DDBJ databases">
        <authorList>
            <person name="Zhang T."/>
        </authorList>
    </citation>
    <scope>NUCLEOTIDE SEQUENCE</scope>
    <source>
        <strain evidence="3">HKST-UBA01</strain>
    </source>
</reference>
<comment type="caution">
    <text evidence="3">The sequence shown here is derived from an EMBL/GenBank/DDBJ whole genome shotgun (WGS) entry which is preliminary data.</text>
</comment>
<dbReference type="AlphaFoldDB" id="A0A956RNB0"/>
<reference evidence="3" key="2">
    <citation type="journal article" date="2021" name="Microbiome">
        <title>Successional dynamics and alternative stable states in a saline activated sludge microbial community over 9 years.</title>
        <authorList>
            <person name="Wang Y."/>
            <person name="Ye J."/>
            <person name="Ju F."/>
            <person name="Liu L."/>
            <person name="Boyd J.A."/>
            <person name="Deng Y."/>
            <person name="Parks D.H."/>
            <person name="Jiang X."/>
            <person name="Yin X."/>
            <person name="Woodcroft B.J."/>
            <person name="Tyson G.W."/>
            <person name="Hugenholtz P."/>
            <person name="Polz M.F."/>
            <person name="Zhang T."/>
        </authorList>
    </citation>
    <scope>NUCLEOTIDE SEQUENCE</scope>
    <source>
        <strain evidence="3">HKST-UBA01</strain>
    </source>
</reference>
<feature type="signal peptide" evidence="1">
    <location>
        <begin position="1"/>
        <end position="23"/>
    </location>
</feature>
<dbReference type="EMBL" id="JAGQHR010000146">
    <property type="protein sequence ID" value="MCA9727331.1"/>
    <property type="molecule type" value="Genomic_DNA"/>
</dbReference>
<dbReference type="Pfam" id="PF00753">
    <property type="entry name" value="Lactamase_B"/>
    <property type="match status" value="1"/>
</dbReference>
<accession>A0A956RNB0</accession>
<protein>
    <submittedName>
        <fullName evidence="3">MBL fold metallo-hydrolase</fullName>
    </submittedName>
</protein>
<name>A0A956RNB0_UNCEI</name>
<gene>
    <name evidence="3" type="ORF">KC729_06580</name>
</gene>
<proteinExistence type="predicted"/>
<evidence type="ECO:0000313" key="4">
    <source>
        <dbReference type="Proteomes" id="UP000697710"/>
    </source>
</evidence>